<name>A0A2X0WQG8_9GAMM</name>
<evidence type="ECO:0000259" key="1">
    <source>
        <dbReference type="Pfam" id="PF01636"/>
    </source>
</evidence>
<dbReference type="SUPFAM" id="SSF56112">
    <property type="entry name" value="Protein kinase-like (PK-like)"/>
    <property type="match status" value="1"/>
</dbReference>
<gene>
    <name evidence="2" type="ORF">NCTC13093_00165</name>
</gene>
<dbReference type="Gene3D" id="3.90.1200.10">
    <property type="match status" value="1"/>
</dbReference>
<sequence length="329" mass="37875">MEYGILNLAVKHKRYNQLEAFVKASLHTDTITLQALGGDASFRHYYRALGKIIVDSPPDTQKNHEFADINARLKNCGVRVPEIYAMDLKDGFFILEDLGDTLFYDKAVSDEKAVYYKKAIDMLLKIGKADSKGLPPFDRDFIIFELNICTQWCLEKALGLELDDKALHILDKGFAALADNCLAQRQIAMHRDFHCRNIMLHEGQLCCIDFQDMVCGPLLYDLASLIFDCYIKLDDALVDELMHYAYDRYTSDMALDMSYSVFAKTLYMTSLQRHIKVLGIFNRLYLRDGKSSYLKDLPLVLEYVLHECDRCDLKELGAFFKDNLEGKFR</sequence>
<organism evidence="2 3">
    <name type="scientific">Anaerobiospirillum thomasii</name>
    <dbReference type="NCBI Taxonomy" id="179995"/>
    <lineage>
        <taxon>Bacteria</taxon>
        <taxon>Pseudomonadati</taxon>
        <taxon>Pseudomonadota</taxon>
        <taxon>Gammaproteobacteria</taxon>
        <taxon>Aeromonadales</taxon>
        <taxon>Succinivibrionaceae</taxon>
        <taxon>Anaerobiospirillum</taxon>
    </lineage>
</organism>
<dbReference type="InterPro" id="IPR011009">
    <property type="entry name" value="Kinase-like_dom_sf"/>
</dbReference>
<proteinExistence type="predicted"/>
<accession>A0A2X0WQG8</accession>
<dbReference type="EMBL" id="UAPV01000001">
    <property type="protein sequence ID" value="SPT68822.1"/>
    <property type="molecule type" value="Genomic_DNA"/>
</dbReference>
<evidence type="ECO:0000313" key="3">
    <source>
        <dbReference type="Proteomes" id="UP000250086"/>
    </source>
</evidence>
<keyword evidence="2" id="KW-0808">Transferase</keyword>
<dbReference type="Gene3D" id="3.30.200.20">
    <property type="entry name" value="Phosphorylase Kinase, domain 1"/>
    <property type="match status" value="1"/>
</dbReference>
<dbReference type="InterPro" id="IPR002575">
    <property type="entry name" value="Aminoglycoside_PTrfase"/>
</dbReference>
<keyword evidence="3" id="KW-1185">Reference proteome</keyword>
<evidence type="ECO:0000313" key="2">
    <source>
        <dbReference type="EMBL" id="SPT68822.1"/>
    </source>
</evidence>
<protein>
    <submittedName>
        <fullName evidence="2">Predicted phosphotransferase related to Ser/Thr protein kinases</fullName>
    </submittedName>
</protein>
<dbReference type="GO" id="GO:0016301">
    <property type="term" value="F:kinase activity"/>
    <property type="evidence" value="ECO:0007669"/>
    <property type="project" value="UniProtKB-KW"/>
</dbReference>
<dbReference type="Proteomes" id="UP000250086">
    <property type="component" value="Unassembled WGS sequence"/>
</dbReference>
<dbReference type="AlphaFoldDB" id="A0A2X0WQG8"/>
<keyword evidence="2" id="KW-0418">Kinase</keyword>
<reference evidence="2 3" key="1">
    <citation type="submission" date="2018-06" db="EMBL/GenBank/DDBJ databases">
        <authorList>
            <consortium name="Pathogen Informatics"/>
            <person name="Doyle S."/>
        </authorList>
    </citation>
    <scope>NUCLEOTIDE SEQUENCE [LARGE SCALE GENOMIC DNA]</scope>
    <source>
        <strain evidence="2 3">NCTC13093</strain>
    </source>
</reference>
<dbReference type="Pfam" id="PF01636">
    <property type="entry name" value="APH"/>
    <property type="match status" value="1"/>
</dbReference>
<feature type="domain" description="Aminoglycoside phosphotransferase" evidence="1">
    <location>
        <begin position="32"/>
        <end position="245"/>
    </location>
</feature>